<sequence length="160" mass="18487">MKLNAIFDNTGNYRYLLSRVWDTSLPSLLYVMLNPSTADETTEDQTSRQCIHFAKEFKFGSFEVVNLYSLISTNPKVLKTTQLDPIGPETDRYILDAAQKADQIILAWGCNHFFGGRNEKVIEMLKSHGYDLYCLKKSKYGHPRHPSRLKHDIKQPILYL</sequence>
<protein>
    <recommendedName>
        <fullName evidence="3">DUF1643 domain-containing protein</fullName>
    </recommendedName>
</protein>
<proteinExistence type="predicted"/>
<evidence type="ECO:0000313" key="2">
    <source>
        <dbReference type="Proteomes" id="UP000192939"/>
    </source>
</evidence>
<dbReference type="Pfam" id="PF07799">
    <property type="entry name" value="DUF1643"/>
    <property type="match status" value="1"/>
</dbReference>
<gene>
    <name evidence="1" type="ORF">SAMN02744124_04174</name>
</gene>
<name>A0ABY1M318_9BACL</name>
<evidence type="ECO:0000313" key="1">
    <source>
        <dbReference type="EMBL" id="SMF64746.1"/>
    </source>
</evidence>
<accession>A0ABY1M318</accession>
<dbReference type="RefSeq" id="WP_036699890.1">
    <property type="nucleotide sequence ID" value="NZ_FXAE01000070.1"/>
</dbReference>
<keyword evidence="2" id="KW-1185">Reference proteome</keyword>
<organism evidence="1 2">
    <name type="scientific">Paenibacillus barengoltzii J12</name>
    <dbReference type="NCBI Taxonomy" id="935846"/>
    <lineage>
        <taxon>Bacteria</taxon>
        <taxon>Bacillati</taxon>
        <taxon>Bacillota</taxon>
        <taxon>Bacilli</taxon>
        <taxon>Bacillales</taxon>
        <taxon>Paenibacillaceae</taxon>
        <taxon>Paenibacillus</taxon>
    </lineage>
</organism>
<dbReference type="EMBL" id="FXAE01000070">
    <property type="protein sequence ID" value="SMF64746.1"/>
    <property type="molecule type" value="Genomic_DNA"/>
</dbReference>
<comment type="caution">
    <text evidence="1">The sequence shown here is derived from an EMBL/GenBank/DDBJ whole genome shotgun (WGS) entry which is preliminary data.</text>
</comment>
<reference evidence="1 2" key="1">
    <citation type="submission" date="2017-04" db="EMBL/GenBank/DDBJ databases">
        <authorList>
            <person name="Varghese N."/>
            <person name="Submissions S."/>
        </authorList>
    </citation>
    <scope>NUCLEOTIDE SEQUENCE [LARGE SCALE GENOMIC DNA]</scope>
    <source>
        <strain evidence="1 2">J12</strain>
    </source>
</reference>
<evidence type="ECO:0008006" key="3">
    <source>
        <dbReference type="Google" id="ProtNLM"/>
    </source>
</evidence>
<dbReference type="InterPro" id="IPR012441">
    <property type="entry name" value="DUF1643"/>
</dbReference>
<dbReference type="Proteomes" id="UP000192939">
    <property type="component" value="Unassembled WGS sequence"/>
</dbReference>